<dbReference type="InterPro" id="IPR036291">
    <property type="entry name" value="NAD(P)-bd_dom_sf"/>
</dbReference>
<name>A0ABZ0HQX0_9HYPH</name>
<dbReference type="CDD" id="cd05271">
    <property type="entry name" value="NDUFA9_like_SDR_a"/>
    <property type="match status" value="1"/>
</dbReference>
<sequence length="335" mass="35959">MADELVKTGRLVTVFGGAGFVGRHVVRALARRGWRVRVASRRPDLAFHLQPSGKVGQIHAVQANLRYPESVARALREAEAVVNLVGLLSESGAQDFDAIHNIGAQTVAKAAEEAGIGNFVQMSAIGADPEHGSAYARTKALGEQAVRIFQPKAVIFRPSVIFGPEDQFFNRFAAMARYLPALPLIGGGATKLQPVFVGDVADAFALAVDGKAEPGATYELGGPDIATLRRIIEFILTVTERKRWLVSVPFGEAKLIAAVTSFAKKASLGLFPDLLTISADQIALLQTDNVVSKQAIAEGRTLTGLGISPESFEAFVPTYLYRYRKAGQFAERRSG</sequence>
<dbReference type="SUPFAM" id="SSF51735">
    <property type="entry name" value="NAD(P)-binding Rossmann-fold domains"/>
    <property type="match status" value="1"/>
</dbReference>
<protein>
    <submittedName>
        <fullName evidence="2">Complex I NDUFA9 subunit family protein</fullName>
    </submittedName>
</protein>
<gene>
    <name evidence="2" type="ORF">RZS28_15350</name>
</gene>
<dbReference type="InterPro" id="IPR051207">
    <property type="entry name" value="ComplexI_NDUFA9_subunit"/>
</dbReference>
<dbReference type="PANTHER" id="PTHR12126:SF11">
    <property type="entry name" value="NADH DEHYDROGENASE [UBIQUINONE] 1 ALPHA SUBCOMPLEX SUBUNIT 9, MITOCHONDRIAL"/>
    <property type="match status" value="1"/>
</dbReference>
<keyword evidence="3" id="KW-1185">Reference proteome</keyword>
<dbReference type="Gene3D" id="3.40.50.720">
    <property type="entry name" value="NAD(P)-binding Rossmann-like Domain"/>
    <property type="match status" value="1"/>
</dbReference>
<evidence type="ECO:0000259" key="1">
    <source>
        <dbReference type="Pfam" id="PF01370"/>
    </source>
</evidence>
<organism evidence="2 3">
    <name type="scientific">Methylocapsa polymorpha</name>
    <dbReference type="NCBI Taxonomy" id="3080828"/>
    <lineage>
        <taxon>Bacteria</taxon>
        <taxon>Pseudomonadati</taxon>
        <taxon>Pseudomonadota</taxon>
        <taxon>Alphaproteobacteria</taxon>
        <taxon>Hyphomicrobiales</taxon>
        <taxon>Beijerinckiaceae</taxon>
        <taxon>Methylocapsa</taxon>
    </lineage>
</organism>
<accession>A0ABZ0HQX0</accession>
<proteinExistence type="predicted"/>
<evidence type="ECO:0000313" key="3">
    <source>
        <dbReference type="Proteomes" id="UP001626536"/>
    </source>
</evidence>
<dbReference type="RefSeq" id="WP_407338608.1">
    <property type="nucleotide sequence ID" value="NZ_CP136862.1"/>
</dbReference>
<dbReference type="EMBL" id="CP136862">
    <property type="protein sequence ID" value="WOJ89165.1"/>
    <property type="molecule type" value="Genomic_DNA"/>
</dbReference>
<evidence type="ECO:0000313" key="2">
    <source>
        <dbReference type="EMBL" id="WOJ89165.1"/>
    </source>
</evidence>
<dbReference type="PANTHER" id="PTHR12126">
    <property type="entry name" value="NADH-UBIQUINONE OXIDOREDUCTASE 39 KDA SUBUNIT-RELATED"/>
    <property type="match status" value="1"/>
</dbReference>
<dbReference type="InterPro" id="IPR001509">
    <property type="entry name" value="Epimerase_deHydtase"/>
</dbReference>
<dbReference type="Proteomes" id="UP001626536">
    <property type="component" value="Chromosome"/>
</dbReference>
<reference evidence="2 3" key="1">
    <citation type="submission" date="2023-10" db="EMBL/GenBank/DDBJ databases">
        <title>Novel methanotroph of the genus Methylocapsa from a subarctic wetland.</title>
        <authorList>
            <person name="Belova S.E."/>
            <person name="Oshkin I.Y."/>
            <person name="Miroshnikov K."/>
            <person name="Dedysh S.N."/>
        </authorList>
    </citation>
    <scope>NUCLEOTIDE SEQUENCE [LARGE SCALE GENOMIC DNA]</scope>
    <source>
        <strain evidence="2 3">RX1</strain>
    </source>
</reference>
<feature type="domain" description="NAD-dependent epimerase/dehydratase" evidence="1">
    <location>
        <begin position="12"/>
        <end position="221"/>
    </location>
</feature>
<dbReference type="Pfam" id="PF01370">
    <property type="entry name" value="Epimerase"/>
    <property type="match status" value="1"/>
</dbReference>